<dbReference type="KEGG" id="spaa:SPAPADRAFT_59490"/>
<organism evidence="2">
    <name type="scientific">Spathaspora passalidarum (strain NRRL Y-27907 / 11-Y1)</name>
    <dbReference type="NCBI Taxonomy" id="619300"/>
    <lineage>
        <taxon>Eukaryota</taxon>
        <taxon>Fungi</taxon>
        <taxon>Dikarya</taxon>
        <taxon>Ascomycota</taxon>
        <taxon>Saccharomycotina</taxon>
        <taxon>Pichiomycetes</taxon>
        <taxon>Debaryomycetaceae</taxon>
        <taxon>Spathaspora</taxon>
    </lineage>
</organism>
<proteinExistence type="predicted"/>
<sequence>MKLYIISSHKSKNLSFVLVLSSNHSLERQECSSGQKLLAIFSYSGYLTFQVLSKLTTREQVILPDSLTHILAK</sequence>
<dbReference type="GeneID" id="18872940"/>
<gene>
    <name evidence="1" type="ORF">SPAPADRAFT_59490</name>
</gene>
<protein>
    <submittedName>
        <fullName evidence="1">Uncharacterized protein</fullName>
    </submittedName>
</protein>
<keyword evidence="2" id="KW-1185">Reference proteome</keyword>
<dbReference type="AlphaFoldDB" id="G3AK16"/>
<evidence type="ECO:0000313" key="2">
    <source>
        <dbReference type="Proteomes" id="UP000000709"/>
    </source>
</evidence>
<dbReference type="Proteomes" id="UP000000709">
    <property type="component" value="Unassembled WGS sequence"/>
</dbReference>
<name>G3AK16_SPAPN</name>
<dbReference type="EMBL" id="GL996500">
    <property type="protein sequence ID" value="EGW34067.1"/>
    <property type="molecule type" value="Genomic_DNA"/>
</dbReference>
<reference evidence="1 2" key="1">
    <citation type="journal article" date="2011" name="Proc. Natl. Acad. Sci. U.S.A.">
        <title>Comparative genomics of xylose-fermenting fungi for enhanced biofuel production.</title>
        <authorList>
            <person name="Wohlbach D.J."/>
            <person name="Kuo A."/>
            <person name="Sato T.K."/>
            <person name="Potts K.M."/>
            <person name="Salamov A.A."/>
            <person name="LaButti K.M."/>
            <person name="Sun H."/>
            <person name="Clum A."/>
            <person name="Pangilinan J.L."/>
            <person name="Lindquist E.A."/>
            <person name="Lucas S."/>
            <person name="Lapidus A."/>
            <person name="Jin M."/>
            <person name="Gunawan C."/>
            <person name="Balan V."/>
            <person name="Dale B.E."/>
            <person name="Jeffries T.W."/>
            <person name="Zinkel R."/>
            <person name="Barry K.W."/>
            <person name="Grigoriev I.V."/>
            <person name="Gasch A.P."/>
        </authorList>
    </citation>
    <scope>NUCLEOTIDE SEQUENCE [LARGE SCALE GENOMIC DNA]</scope>
    <source>
        <strain evidence="2">NRRL Y-27907 / 11-Y1</strain>
    </source>
</reference>
<dbReference type="InParanoid" id="G3AK16"/>
<evidence type="ECO:0000313" key="1">
    <source>
        <dbReference type="EMBL" id="EGW34067.1"/>
    </source>
</evidence>
<dbReference type="HOGENOM" id="CLU_2706395_0_0_1"/>
<accession>G3AK16</accession>
<dbReference type="RefSeq" id="XP_007373651.1">
    <property type="nucleotide sequence ID" value="XM_007373589.1"/>
</dbReference>